<sequence>MASRRCEFRLSMPANHRVYSTGFVPQSTSTLSRASRAPRSPRFHEDFDAPFSEALLNASCTTFASDASHSSQSCHSIDANVRHHSPPISAHNVRRPSRKFSWQTAESSRRSILNDRLRDWAKRSLALGRKSNHAPSDDVVFSYLRRPSFKGPTDEPVISVPGGSISHGKG</sequence>
<comment type="caution">
    <text evidence="2">The sequence shown here is derived from an EMBL/GenBank/DDBJ whole genome shotgun (WGS) entry which is preliminary data.</text>
</comment>
<protein>
    <submittedName>
        <fullName evidence="2">Uncharacterized protein</fullName>
    </submittedName>
</protein>
<evidence type="ECO:0000313" key="3">
    <source>
        <dbReference type="Proteomes" id="UP000037136"/>
    </source>
</evidence>
<feature type="region of interest" description="Disordered" evidence="1">
    <location>
        <begin position="66"/>
        <end position="96"/>
    </location>
</feature>
<proteinExistence type="predicted"/>
<gene>
    <name evidence="2" type="ORF">XA68_14369</name>
</gene>
<organism evidence="2 3">
    <name type="scientific">Ophiocordyceps unilateralis</name>
    <name type="common">Zombie-ant fungus</name>
    <name type="synonym">Torrubia unilateralis</name>
    <dbReference type="NCBI Taxonomy" id="268505"/>
    <lineage>
        <taxon>Eukaryota</taxon>
        <taxon>Fungi</taxon>
        <taxon>Dikarya</taxon>
        <taxon>Ascomycota</taxon>
        <taxon>Pezizomycotina</taxon>
        <taxon>Sordariomycetes</taxon>
        <taxon>Hypocreomycetidae</taxon>
        <taxon>Hypocreales</taxon>
        <taxon>Ophiocordycipitaceae</taxon>
        <taxon>Ophiocordyceps</taxon>
    </lineage>
</organism>
<dbReference type="EMBL" id="LAZP02000349">
    <property type="protein sequence ID" value="PFH57929.1"/>
    <property type="molecule type" value="Genomic_DNA"/>
</dbReference>
<dbReference type="OrthoDB" id="4939977at2759"/>
<evidence type="ECO:0000313" key="2">
    <source>
        <dbReference type="EMBL" id="PFH57929.1"/>
    </source>
</evidence>
<dbReference type="Proteomes" id="UP000037136">
    <property type="component" value="Unassembled WGS sequence"/>
</dbReference>
<reference evidence="2 3" key="2">
    <citation type="journal article" date="2017" name="Sci. Rep.">
        <title>Ant-infecting Ophiocordyceps genomes reveal a high diversity of potential behavioral manipulation genes and a possible major role for enterotoxins.</title>
        <authorList>
            <person name="de Bekker C."/>
            <person name="Ohm R.A."/>
            <person name="Evans H.C."/>
            <person name="Brachmann A."/>
            <person name="Hughes D.P."/>
        </authorList>
    </citation>
    <scope>NUCLEOTIDE SEQUENCE [LARGE SCALE GENOMIC DNA]</scope>
    <source>
        <strain evidence="2 3">SC16a</strain>
    </source>
</reference>
<evidence type="ECO:0000256" key="1">
    <source>
        <dbReference type="SAM" id="MobiDB-lite"/>
    </source>
</evidence>
<keyword evidence="3" id="KW-1185">Reference proteome</keyword>
<name>A0A2A9P931_OPHUN</name>
<feature type="region of interest" description="Disordered" evidence="1">
    <location>
        <begin position="150"/>
        <end position="170"/>
    </location>
</feature>
<reference evidence="2 3" key="1">
    <citation type="journal article" date="2015" name="BMC Genomics">
        <title>Gene expression during zombie ant biting behavior reflects the complexity underlying fungal parasitic behavioral manipulation.</title>
        <authorList>
            <person name="de Bekker C."/>
            <person name="Ohm R.A."/>
            <person name="Loreto R.G."/>
            <person name="Sebastian A."/>
            <person name="Albert I."/>
            <person name="Merrow M."/>
            <person name="Brachmann A."/>
            <person name="Hughes D.P."/>
        </authorList>
    </citation>
    <scope>NUCLEOTIDE SEQUENCE [LARGE SCALE GENOMIC DNA]</scope>
    <source>
        <strain evidence="2 3">SC16a</strain>
    </source>
</reference>
<accession>A0A2A9P931</accession>
<feature type="compositionally biased region" description="Low complexity" evidence="1">
    <location>
        <begin position="66"/>
        <end position="79"/>
    </location>
</feature>
<dbReference type="AlphaFoldDB" id="A0A2A9P931"/>